<name>A0A6C0CTB0_9ZZZZ</name>
<comment type="subcellular location">
    <subcellularLocation>
        <location evidence="1">Membrane</location>
        <topology evidence="1">Multi-pass membrane protein</topology>
    </subcellularLocation>
</comment>
<dbReference type="Gene3D" id="1.20.1070.10">
    <property type="entry name" value="Rhodopsin 7-helix transmembrane proteins"/>
    <property type="match status" value="1"/>
</dbReference>
<keyword evidence="8" id="KW-0157">Chromophore</keyword>
<evidence type="ECO:0000256" key="10">
    <source>
        <dbReference type="ARBA" id="ARBA00023170"/>
    </source>
</evidence>
<feature type="transmembrane region" description="Helical" evidence="11">
    <location>
        <begin position="85"/>
        <end position="104"/>
    </location>
</feature>
<organism evidence="12">
    <name type="scientific">viral metagenome</name>
    <dbReference type="NCBI Taxonomy" id="1070528"/>
    <lineage>
        <taxon>unclassified sequences</taxon>
        <taxon>metagenomes</taxon>
        <taxon>organismal metagenomes</taxon>
    </lineage>
</organism>
<reference evidence="12" key="1">
    <citation type="journal article" date="2020" name="Nature">
        <title>Giant virus diversity and host interactions through global metagenomics.</title>
        <authorList>
            <person name="Schulz F."/>
            <person name="Roux S."/>
            <person name="Paez-Espino D."/>
            <person name="Jungbluth S."/>
            <person name="Walsh D.A."/>
            <person name="Denef V.J."/>
            <person name="McMahon K.D."/>
            <person name="Konstantinidis K.T."/>
            <person name="Eloe-Fadrosh E.A."/>
            <person name="Kyrpides N.C."/>
            <person name="Woyke T."/>
        </authorList>
    </citation>
    <scope>NUCLEOTIDE SEQUENCE</scope>
    <source>
        <strain evidence="12">GVMAG-M-3300021962-46</strain>
    </source>
</reference>
<evidence type="ECO:0000256" key="11">
    <source>
        <dbReference type="SAM" id="Phobius"/>
    </source>
</evidence>
<comment type="similarity">
    <text evidence="2">Belongs to the archaeal/bacterial/fungal opsin family.</text>
</comment>
<keyword evidence="10" id="KW-0675">Receptor</keyword>
<dbReference type="SMART" id="SM01021">
    <property type="entry name" value="Bac_rhodopsin"/>
    <property type="match status" value="1"/>
</dbReference>
<evidence type="ECO:0008006" key="13">
    <source>
        <dbReference type="Google" id="ProtNLM"/>
    </source>
</evidence>
<dbReference type="PROSITE" id="PS00950">
    <property type="entry name" value="BACTERIAL_OPSIN_1"/>
    <property type="match status" value="1"/>
</dbReference>
<feature type="transmembrane region" description="Helical" evidence="11">
    <location>
        <begin position="45"/>
        <end position="65"/>
    </location>
</feature>
<dbReference type="GO" id="GO:0005216">
    <property type="term" value="F:monoatomic ion channel activity"/>
    <property type="evidence" value="ECO:0007669"/>
    <property type="project" value="InterPro"/>
</dbReference>
<keyword evidence="5 11" id="KW-0812">Transmembrane</keyword>
<keyword evidence="7 11" id="KW-1133">Transmembrane helix</keyword>
<dbReference type="GO" id="GO:0016020">
    <property type="term" value="C:membrane"/>
    <property type="evidence" value="ECO:0007669"/>
    <property type="project" value="UniProtKB-SubCell"/>
</dbReference>
<accession>A0A6C0CTB0</accession>
<evidence type="ECO:0000256" key="2">
    <source>
        <dbReference type="ARBA" id="ARBA00008130"/>
    </source>
</evidence>
<evidence type="ECO:0000313" key="12">
    <source>
        <dbReference type="EMBL" id="QHT06929.1"/>
    </source>
</evidence>
<dbReference type="InterPro" id="IPR018229">
    <property type="entry name" value="Rhodopsin_retinal_BS"/>
</dbReference>
<dbReference type="EMBL" id="MN739479">
    <property type="protein sequence ID" value="QHT06929.1"/>
    <property type="molecule type" value="Genomic_DNA"/>
</dbReference>
<dbReference type="GO" id="GO:0007602">
    <property type="term" value="P:phototransduction"/>
    <property type="evidence" value="ECO:0007669"/>
    <property type="project" value="UniProtKB-KW"/>
</dbReference>
<evidence type="ECO:0000256" key="1">
    <source>
        <dbReference type="ARBA" id="ARBA00004141"/>
    </source>
</evidence>
<keyword evidence="4" id="KW-0716">Sensory transduction</keyword>
<evidence type="ECO:0000256" key="6">
    <source>
        <dbReference type="ARBA" id="ARBA00022925"/>
    </source>
</evidence>
<feature type="transmembrane region" description="Helical" evidence="11">
    <location>
        <begin position="202"/>
        <end position="223"/>
    </location>
</feature>
<feature type="transmembrane region" description="Helical" evidence="11">
    <location>
        <begin position="142"/>
        <end position="160"/>
    </location>
</feature>
<evidence type="ECO:0000256" key="7">
    <source>
        <dbReference type="ARBA" id="ARBA00022989"/>
    </source>
</evidence>
<feature type="transmembrane region" description="Helical" evidence="11">
    <location>
        <begin position="111"/>
        <end position="130"/>
    </location>
</feature>
<dbReference type="Pfam" id="PF01036">
    <property type="entry name" value="Bac_rhodopsin"/>
    <property type="match status" value="1"/>
</dbReference>
<feature type="transmembrane region" description="Helical" evidence="11">
    <location>
        <begin position="12"/>
        <end position="33"/>
    </location>
</feature>
<keyword evidence="6" id="KW-0681">Retinal protein</keyword>
<dbReference type="GO" id="GO:0009881">
    <property type="term" value="F:photoreceptor activity"/>
    <property type="evidence" value="ECO:0007669"/>
    <property type="project" value="UniProtKB-KW"/>
</dbReference>
<protein>
    <recommendedName>
        <fullName evidence="13">Bacteriorhodopsin-like protein</fullName>
    </recommendedName>
</protein>
<evidence type="ECO:0000256" key="8">
    <source>
        <dbReference type="ARBA" id="ARBA00022991"/>
    </source>
</evidence>
<dbReference type="PRINTS" id="PR00251">
    <property type="entry name" value="BACTRLOPSIN"/>
</dbReference>
<evidence type="ECO:0000256" key="3">
    <source>
        <dbReference type="ARBA" id="ARBA00022543"/>
    </source>
</evidence>
<dbReference type="InterPro" id="IPR001425">
    <property type="entry name" value="Arc/bac/fun_rhodopsins"/>
</dbReference>
<evidence type="ECO:0000256" key="4">
    <source>
        <dbReference type="ARBA" id="ARBA00022606"/>
    </source>
</evidence>
<evidence type="ECO:0000256" key="5">
    <source>
        <dbReference type="ARBA" id="ARBA00022692"/>
    </source>
</evidence>
<feature type="transmembrane region" description="Helical" evidence="11">
    <location>
        <begin position="172"/>
        <end position="190"/>
    </location>
</feature>
<proteinExistence type="inferred from homology"/>
<dbReference type="AlphaFoldDB" id="A0A6C0CTB0"/>
<evidence type="ECO:0000256" key="9">
    <source>
        <dbReference type="ARBA" id="ARBA00023136"/>
    </source>
</evidence>
<dbReference type="SUPFAM" id="SSF81321">
    <property type="entry name" value="Family A G protein-coupled receptor-like"/>
    <property type="match status" value="1"/>
</dbReference>
<keyword evidence="9 11" id="KW-0472">Membrane</keyword>
<sequence length="233" mass="27071">MFPFTFSTVKNTFFITYVLLLTTGSITFIEALTTKNPIIRHILNLETVVSIVASFFYSQFVTLYVNSSGITEQTINYDDLIKSRYIDWSITTPIMLLALCLILANNKNRTLSFTTFMIILLLDYGMLWTGYLGEIKALSKDVAYVISTIFFLALFGFIYFQFVAGEKAYDNYVLFGIYFIVWSFYGFNYYSSNINKNIHYNILDLIAKCFIGIFLWIYLVKVLDFRASQQKIF</sequence>
<keyword evidence="3" id="KW-0600">Photoreceptor protein</keyword>